<keyword evidence="3" id="KW-1185">Reference proteome</keyword>
<reference evidence="2 3" key="1">
    <citation type="submission" date="2018-05" db="EMBL/GenBank/DDBJ databases">
        <title>Genome comparison of Eubacterium sp.</title>
        <authorList>
            <person name="Feng Y."/>
            <person name="Sanchez-Andrea I."/>
            <person name="Stams A.J.M."/>
            <person name="De Vos W.M."/>
        </authorList>
    </citation>
    <scope>NUCLEOTIDE SEQUENCE [LARGE SCALE GENOMIC DNA]</scope>
    <source>
        <strain evidence="2 3">YI</strain>
    </source>
</reference>
<dbReference type="GO" id="GO:0016787">
    <property type="term" value="F:hydrolase activity"/>
    <property type="evidence" value="ECO:0007669"/>
    <property type="project" value="UniProtKB-KW"/>
</dbReference>
<gene>
    <name evidence="2" type="ORF">CPZ25_012415</name>
</gene>
<dbReference type="Proteomes" id="UP000218387">
    <property type="component" value="Chromosome"/>
</dbReference>
<dbReference type="EMBL" id="CP029487">
    <property type="protein sequence ID" value="QCT72091.1"/>
    <property type="molecule type" value="Genomic_DNA"/>
</dbReference>
<evidence type="ECO:0000259" key="1">
    <source>
        <dbReference type="Pfam" id="PF12695"/>
    </source>
</evidence>
<dbReference type="InterPro" id="IPR029059">
    <property type="entry name" value="AB_hydrolase_5"/>
</dbReference>
<dbReference type="SUPFAM" id="SSF53474">
    <property type="entry name" value="alpha/beta-Hydrolases"/>
    <property type="match status" value="1"/>
</dbReference>
<dbReference type="RefSeq" id="WP_096918720.1">
    <property type="nucleotide sequence ID" value="NZ_CP029487.1"/>
</dbReference>
<organism evidence="2 3">
    <name type="scientific">Eubacterium maltosivorans</name>
    <dbReference type="NCBI Taxonomy" id="2041044"/>
    <lineage>
        <taxon>Bacteria</taxon>
        <taxon>Bacillati</taxon>
        <taxon>Bacillota</taxon>
        <taxon>Clostridia</taxon>
        <taxon>Eubacteriales</taxon>
        <taxon>Eubacteriaceae</taxon>
        <taxon>Eubacterium</taxon>
    </lineage>
</organism>
<keyword evidence="2" id="KW-0378">Hydrolase</keyword>
<sequence>MKHKKLKQALAGVGLALLLLLPAGGIAVNCMTYQPEAAAQQALRGDSHVVVKDGGTIAFEPENQKGETGVIFYPGAFVSPEAYAPLALEIAEQGYPVYIVRMPMNLAVLSPERGSEIMALHPEIENWAVGGHSLGGAMAPELAKTHNKVKGIFFLAAYPADDGIKDAEVQVVSLWGSDDGVADLDKVRTAEALYPETAVMTEIEGGNHAGFADYGAQKGDNQAVILNTEQMHQAAEGILGLLEKIS</sequence>
<dbReference type="InterPro" id="IPR029058">
    <property type="entry name" value="AB_hydrolase_fold"/>
</dbReference>
<name>A0A4P9CB72_EUBML</name>
<feature type="domain" description="Alpha/beta hydrolase fold-5" evidence="1">
    <location>
        <begin position="69"/>
        <end position="231"/>
    </location>
</feature>
<dbReference type="Pfam" id="PF12695">
    <property type="entry name" value="Abhydrolase_5"/>
    <property type="match status" value="1"/>
</dbReference>
<accession>A0A4P9CB72</accession>
<evidence type="ECO:0000313" key="3">
    <source>
        <dbReference type="Proteomes" id="UP000218387"/>
    </source>
</evidence>
<protein>
    <submittedName>
        <fullName evidence="2">Alpha/beta hydrolase</fullName>
    </submittedName>
</protein>
<dbReference type="AlphaFoldDB" id="A0A4P9CB72"/>
<evidence type="ECO:0000313" key="2">
    <source>
        <dbReference type="EMBL" id="QCT72091.1"/>
    </source>
</evidence>
<dbReference type="KEGG" id="emt:CPZ25_012415"/>
<dbReference type="Gene3D" id="3.40.50.1820">
    <property type="entry name" value="alpha/beta hydrolase"/>
    <property type="match status" value="1"/>
</dbReference>
<proteinExistence type="predicted"/>